<name>A0A2X4X8L8_9NOCA</name>
<proteinExistence type="predicted"/>
<protein>
    <submittedName>
        <fullName evidence="2">Uncharacterized protein</fullName>
    </submittedName>
</protein>
<sequence length="95" mass="9886">MARGTGMSQTRRRNRKPSASSPEALAALLPNDLRLLGGLCTPGDYQSLRGNVADWLNGSVPGRGHELAAPVMNAAGLSAADFYHQVLTGGIPDAT</sequence>
<dbReference type="EMBL" id="LS483468">
    <property type="protein sequence ID" value="SQI32894.1"/>
    <property type="molecule type" value="Genomic_DNA"/>
</dbReference>
<evidence type="ECO:0000313" key="3">
    <source>
        <dbReference type="Proteomes" id="UP000249091"/>
    </source>
</evidence>
<accession>A0A2X4X8L8</accession>
<evidence type="ECO:0000256" key="1">
    <source>
        <dbReference type="SAM" id="MobiDB-lite"/>
    </source>
</evidence>
<keyword evidence="3" id="KW-1185">Reference proteome</keyword>
<reference evidence="2 3" key="1">
    <citation type="submission" date="2018-06" db="EMBL/GenBank/DDBJ databases">
        <authorList>
            <consortium name="Pathogen Informatics"/>
            <person name="Doyle S."/>
        </authorList>
    </citation>
    <scope>NUCLEOTIDE SEQUENCE [LARGE SCALE GENOMIC DNA]</scope>
    <source>
        <strain evidence="2 3">NCTC10994</strain>
    </source>
</reference>
<dbReference type="Proteomes" id="UP000249091">
    <property type="component" value="Chromosome 1"/>
</dbReference>
<dbReference type="KEGG" id="rcr:NCTC10994_02359"/>
<evidence type="ECO:0000313" key="2">
    <source>
        <dbReference type="EMBL" id="SQI32894.1"/>
    </source>
</evidence>
<dbReference type="AlphaFoldDB" id="A0A2X4X8L8"/>
<feature type="region of interest" description="Disordered" evidence="1">
    <location>
        <begin position="1"/>
        <end position="22"/>
    </location>
</feature>
<dbReference type="STRING" id="1219011.GCA_001895045_04136"/>
<organism evidence="2 3">
    <name type="scientific">Rhodococcus coprophilus</name>
    <dbReference type="NCBI Taxonomy" id="38310"/>
    <lineage>
        <taxon>Bacteria</taxon>
        <taxon>Bacillati</taxon>
        <taxon>Actinomycetota</taxon>
        <taxon>Actinomycetes</taxon>
        <taxon>Mycobacteriales</taxon>
        <taxon>Nocardiaceae</taxon>
        <taxon>Rhodococcus</taxon>
    </lineage>
</organism>
<gene>
    <name evidence="2" type="ORF">NCTC10994_02359</name>
</gene>